<dbReference type="STRING" id="307507.A0A2V0PDH8"/>
<dbReference type="Gene3D" id="1.10.238.10">
    <property type="entry name" value="EF-hand"/>
    <property type="match status" value="1"/>
</dbReference>
<dbReference type="InterPro" id="IPR002048">
    <property type="entry name" value="EF_hand_dom"/>
</dbReference>
<dbReference type="GO" id="GO:0005509">
    <property type="term" value="F:calcium ion binding"/>
    <property type="evidence" value="ECO:0007669"/>
    <property type="project" value="InterPro"/>
</dbReference>
<evidence type="ECO:0000259" key="2">
    <source>
        <dbReference type="PROSITE" id="PS50222"/>
    </source>
</evidence>
<feature type="region of interest" description="Disordered" evidence="1">
    <location>
        <begin position="13"/>
        <end position="90"/>
    </location>
</feature>
<gene>
    <name evidence="3" type="ORF">Rsub_10259</name>
</gene>
<keyword evidence="4" id="KW-1185">Reference proteome</keyword>
<feature type="compositionally biased region" description="Low complexity" evidence="1">
    <location>
        <begin position="34"/>
        <end position="70"/>
    </location>
</feature>
<sequence length="432" mass="42984">MLRGFLAGCLRAPAADGDGVAASSPTEAAARTGPAKPAPLAALAPRRRGNAPPAGEGAAPPPAAAAAPSAAPSPSPQPPPEMRKSFSGTSTASGSLISAAWQRLAPGGAAAAAAARAAAAAPPSEDMASTSYPSWPAGSDDDGGGRLAATVLSAREAEAAVDFVLEGSAKSAAVLFGRYDMDVDGALRQQDMYDLLLELNLSLAYEDYQRLIDFLFEAADHDRDGSLALAEFSALYKLLAALRRAFKRADLHFNGHIDRHDFGQLLIDLGVVERGALVYRSVRGDGAGGCGCGGGRDGGGGRKGGAGGWRGGGGGKPCSGACGRPGDSGGAKGAAGRGGGKEAGSSSSGVGGGGVGGGGGGAGNDDRRGRLRELVEHGFSVADRAGRGSANFGEVLLWFSQYIHALGVPAPDENGDVWMPPSGLAAPVCIGL</sequence>
<dbReference type="EMBL" id="BDRX01000110">
    <property type="protein sequence ID" value="GBF97904.1"/>
    <property type="molecule type" value="Genomic_DNA"/>
</dbReference>
<dbReference type="InParanoid" id="A0A2V0PDH8"/>
<comment type="caution">
    <text evidence="3">The sequence shown here is derived from an EMBL/GenBank/DDBJ whole genome shotgun (WGS) entry which is preliminary data.</text>
</comment>
<feature type="region of interest" description="Disordered" evidence="1">
    <location>
        <begin position="324"/>
        <end position="367"/>
    </location>
</feature>
<dbReference type="PROSITE" id="PS50222">
    <property type="entry name" value="EF_HAND_2"/>
    <property type="match status" value="1"/>
</dbReference>
<proteinExistence type="predicted"/>
<feature type="domain" description="EF-hand" evidence="2">
    <location>
        <begin position="237"/>
        <end position="272"/>
    </location>
</feature>
<evidence type="ECO:0000313" key="3">
    <source>
        <dbReference type="EMBL" id="GBF97904.1"/>
    </source>
</evidence>
<accession>A0A2V0PDH8</accession>
<organism evidence="3 4">
    <name type="scientific">Raphidocelis subcapitata</name>
    <dbReference type="NCBI Taxonomy" id="307507"/>
    <lineage>
        <taxon>Eukaryota</taxon>
        <taxon>Viridiplantae</taxon>
        <taxon>Chlorophyta</taxon>
        <taxon>core chlorophytes</taxon>
        <taxon>Chlorophyceae</taxon>
        <taxon>CS clade</taxon>
        <taxon>Sphaeropleales</taxon>
        <taxon>Selenastraceae</taxon>
        <taxon>Raphidocelis</taxon>
    </lineage>
</organism>
<feature type="compositionally biased region" description="Gly residues" evidence="1">
    <location>
        <begin position="326"/>
        <end position="342"/>
    </location>
</feature>
<feature type="region of interest" description="Disordered" evidence="1">
    <location>
        <begin position="121"/>
        <end position="143"/>
    </location>
</feature>
<dbReference type="OrthoDB" id="551744at2759"/>
<feature type="compositionally biased region" description="Pro residues" evidence="1">
    <location>
        <begin position="71"/>
        <end position="80"/>
    </location>
</feature>
<protein>
    <recommendedName>
        <fullName evidence="2">EF-hand domain-containing protein</fullName>
    </recommendedName>
</protein>
<evidence type="ECO:0000256" key="1">
    <source>
        <dbReference type="SAM" id="MobiDB-lite"/>
    </source>
</evidence>
<evidence type="ECO:0000313" key="4">
    <source>
        <dbReference type="Proteomes" id="UP000247498"/>
    </source>
</evidence>
<name>A0A2V0PDH8_9CHLO</name>
<dbReference type="SUPFAM" id="SSF47473">
    <property type="entry name" value="EF-hand"/>
    <property type="match status" value="1"/>
</dbReference>
<dbReference type="AlphaFoldDB" id="A0A2V0PDH8"/>
<feature type="compositionally biased region" description="Gly residues" evidence="1">
    <location>
        <begin position="349"/>
        <end position="363"/>
    </location>
</feature>
<dbReference type="Proteomes" id="UP000247498">
    <property type="component" value="Unassembled WGS sequence"/>
</dbReference>
<dbReference type="InterPro" id="IPR011992">
    <property type="entry name" value="EF-hand-dom_pair"/>
</dbReference>
<reference evidence="3 4" key="1">
    <citation type="journal article" date="2018" name="Sci. Rep.">
        <title>Raphidocelis subcapitata (=Pseudokirchneriella subcapitata) provides an insight into genome evolution and environmental adaptations in the Sphaeropleales.</title>
        <authorList>
            <person name="Suzuki S."/>
            <person name="Yamaguchi H."/>
            <person name="Nakajima N."/>
            <person name="Kawachi M."/>
        </authorList>
    </citation>
    <scope>NUCLEOTIDE SEQUENCE [LARGE SCALE GENOMIC DNA]</scope>
    <source>
        <strain evidence="3 4">NIES-35</strain>
    </source>
</reference>